<dbReference type="EMBL" id="GGEC01021471">
    <property type="protein sequence ID" value="MBX01955.1"/>
    <property type="molecule type" value="Transcribed_RNA"/>
</dbReference>
<protein>
    <submittedName>
        <fullName evidence="2">Uncharacterized protein</fullName>
    </submittedName>
</protein>
<accession>A0A2P2K8F1</accession>
<evidence type="ECO:0000313" key="2">
    <source>
        <dbReference type="EMBL" id="MBX01953.1"/>
    </source>
</evidence>
<evidence type="ECO:0000256" key="1">
    <source>
        <dbReference type="SAM" id="SignalP"/>
    </source>
</evidence>
<organism evidence="2">
    <name type="scientific">Rhizophora mucronata</name>
    <name type="common">Asiatic mangrove</name>
    <dbReference type="NCBI Taxonomy" id="61149"/>
    <lineage>
        <taxon>Eukaryota</taxon>
        <taxon>Viridiplantae</taxon>
        <taxon>Streptophyta</taxon>
        <taxon>Embryophyta</taxon>
        <taxon>Tracheophyta</taxon>
        <taxon>Spermatophyta</taxon>
        <taxon>Magnoliopsida</taxon>
        <taxon>eudicotyledons</taxon>
        <taxon>Gunneridae</taxon>
        <taxon>Pentapetalae</taxon>
        <taxon>rosids</taxon>
        <taxon>fabids</taxon>
        <taxon>Malpighiales</taxon>
        <taxon>Rhizophoraceae</taxon>
        <taxon>Rhizophora</taxon>
    </lineage>
</organism>
<sequence>MQLCNSFAGHAWNLWAKRATMCTLLPLSDALAVPIRVVYLDCSSCGTSGGISVNHHDMIPTVG</sequence>
<feature type="signal peptide" evidence="1">
    <location>
        <begin position="1"/>
        <end position="30"/>
    </location>
</feature>
<dbReference type="EMBL" id="GGEC01021469">
    <property type="protein sequence ID" value="MBX01953.1"/>
    <property type="molecule type" value="Transcribed_RNA"/>
</dbReference>
<reference evidence="2" key="1">
    <citation type="submission" date="2018-02" db="EMBL/GenBank/DDBJ databases">
        <title>Rhizophora mucronata_Transcriptome.</title>
        <authorList>
            <person name="Meera S.P."/>
            <person name="Sreeshan A."/>
            <person name="Augustine A."/>
        </authorList>
    </citation>
    <scope>NUCLEOTIDE SEQUENCE</scope>
    <source>
        <tissue evidence="2">Leaf</tissue>
    </source>
</reference>
<proteinExistence type="predicted"/>
<dbReference type="EMBL" id="GGEC01021472">
    <property type="protein sequence ID" value="MBX01956.1"/>
    <property type="molecule type" value="Transcribed_RNA"/>
</dbReference>
<keyword evidence="1" id="KW-0732">Signal</keyword>
<feature type="chain" id="PRO_5015085014" evidence="1">
    <location>
        <begin position="31"/>
        <end position="63"/>
    </location>
</feature>
<name>A0A2P2K8F1_RHIMU</name>
<dbReference type="AlphaFoldDB" id="A0A2P2K8F1"/>